<feature type="region of interest" description="Disordered" evidence="1">
    <location>
        <begin position="1"/>
        <end position="66"/>
    </location>
</feature>
<name>A0A1Q8HZY2_9ACTO</name>
<dbReference type="AlphaFoldDB" id="A0A1Q8HZY2"/>
<proteinExistence type="predicted"/>
<feature type="transmembrane region" description="Helical" evidence="2">
    <location>
        <begin position="250"/>
        <end position="270"/>
    </location>
</feature>
<feature type="transmembrane region" description="Helical" evidence="2">
    <location>
        <begin position="337"/>
        <end position="357"/>
    </location>
</feature>
<evidence type="ECO:0000256" key="2">
    <source>
        <dbReference type="SAM" id="Phobius"/>
    </source>
</evidence>
<evidence type="ECO:0000313" key="3">
    <source>
        <dbReference type="EMBL" id="OLL14422.1"/>
    </source>
</evidence>
<dbReference type="EMBL" id="MSGO01000036">
    <property type="protein sequence ID" value="OLL14422.1"/>
    <property type="molecule type" value="Genomic_DNA"/>
</dbReference>
<feature type="transmembrane region" description="Helical" evidence="2">
    <location>
        <begin position="369"/>
        <end position="391"/>
    </location>
</feature>
<feature type="transmembrane region" description="Helical" evidence="2">
    <location>
        <begin position="282"/>
        <end position="310"/>
    </location>
</feature>
<reference evidence="3 4" key="1">
    <citation type="submission" date="2016-12" db="EMBL/GenBank/DDBJ databases">
        <title>Genomic comparison of strains in the 'Actinomyces naeslundii' group.</title>
        <authorList>
            <person name="Mughal S.R."/>
            <person name="Do T."/>
            <person name="Gilbert S.C."/>
            <person name="Witherden E.A."/>
            <person name="Didelot X."/>
            <person name="Beighton D."/>
        </authorList>
    </citation>
    <scope>NUCLEOTIDE SEQUENCE [LARGE SCALE GENOMIC DNA]</scope>
    <source>
        <strain evidence="3 4">S64C</strain>
    </source>
</reference>
<feature type="compositionally biased region" description="Polar residues" evidence="1">
    <location>
        <begin position="54"/>
        <end position="66"/>
    </location>
</feature>
<gene>
    <name evidence="3" type="ORF">BKH32_08035</name>
</gene>
<evidence type="ECO:0000313" key="4">
    <source>
        <dbReference type="Proteomes" id="UP000185736"/>
    </source>
</evidence>
<feature type="transmembrane region" description="Helical" evidence="2">
    <location>
        <begin position="184"/>
        <end position="208"/>
    </location>
</feature>
<dbReference type="RefSeq" id="WP_075249453.1">
    <property type="nucleotide sequence ID" value="NZ_MSGO01000036.1"/>
</dbReference>
<dbReference type="Proteomes" id="UP000185736">
    <property type="component" value="Unassembled WGS sequence"/>
</dbReference>
<evidence type="ECO:0000256" key="1">
    <source>
        <dbReference type="SAM" id="MobiDB-lite"/>
    </source>
</evidence>
<feature type="transmembrane region" description="Helical" evidence="2">
    <location>
        <begin position="406"/>
        <end position="425"/>
    </location>
</feature>
<keyword evidence="2" id="KW-1133">Transmembrane helix</keyword>
<sequence>MTYPPAYPEPPQGHGGPPHTPQAAYGSPPVSAPQGGATYGRAPTPAGHGAYTPPEQSAIPTQSVLRSSRASAFLGRPNPPAPAPTLTPQYQPYQQPYQQGAGSGTGFAYLSGAVTAPGYSTAPRVLQPGYASRGEASPWSIDTAHRVPWRGEKAAALVMMIVACALELVIYITVLLNLELGSMWMNYILATLLFVIATPVIWWHYFGLRNLFRNQPVTEMLGLALWFGYGVLIMPIDGIKSNPYDGVQDVTTALLFIVTAVGAILTVRLNQRLRTPQPWPTTLAVGACQFVLINNAAHISHFSITAYAYISAGKSLSQHTTSAWFIFSESGGAGLPLVPGLLILTVITSLAAIGVFLGMRRPSSRSFRIVSTSATSLLTLYNIVVVLVYGLPTIGEYAFNRSSTETVMAIIIGHGALLIGSALAAGRRSAAAPPAGGSQSLYGVASITGPHGVQSPVNQYHQPQSLWRGGY</sequence>
<feature type="transmembrane region" description="Helical" evidence="2">
    <location>
        <begin position="154"/>
        <end position="178"/>
    </location>
</feature>
<protein>
    <submittedName>
        <fullName evidence="3">Annexin A7</fullName>
    </submittedName>
</protein>
<feature type="compositionally biased region" description="Pro residues" evidence="1">
    <location>
        <begin position="1"/>
        <end position="11"/>
    </location>
</feature>
<comment type="caution">
    <text evidence="3">The sequence shown here is derived from an EMBL/GenBank/DDBJ whole genome shotgun (WGS) entry which is preliminary data.</text>
</comment>
<keyword evidence="2" id="KW-0472">Membrane</keyword>
<accession>A0A1Q8HZY2</accession>
<keyword evidence="2" id="KW-0812">Transmembrane</keyword>
<organism evidence="3 4">
    <name type="scientific">Actinomyces oris</name>
    <dbReference type="NCBI Taxonomy" id="544580"/>
    <lineage>
        <taxon>Bacteria</taxon>
        <taxon>Bacillati</taxon>
        <taxon>Actinomycetota</taxon>
        <taxon>Actinomycetes</taxon>
        <taxon>Actinomycetales</taxon>
        <taxon>Actinomycetaceae</taxon>
        <taxon>Actinomyces</taxon>
    </lineage>
</organism>
<feature type="transmembrane region" description="Helical" evidence="2">
    <location>
        <begin position="220"/>
        <end position="238"/>
    </location>
</feature>